<sequence>MGLATSLSRMHPDVLIQSDMNKTLALFVEPLFERPFVEQLHHMGHDVRNETSSWPGRVVSAGWNGYDMVTSLDNRGSWKLRSY</sequence>
<reference evidence="1 2" key="2">
    <citation type="submission" date="2018-11" db="EMBL/GenBank/DDBJ databases">
        <authorList>
            <consortium name="Pathogen Informatics"/>
        </authorList>
    </citation>
    <scope>NUCLEOTIDE SEQUENCE [LARGE SCALE GENOMIC DNA]</scope>
    <source>
        <strain evidence="1 2">Egypt</strain>
    </source>
</reference>
<dbReference type="Proteomes" id="UP000272942">
    <property type="component" value="Unassembled WGS sequence"/>
</dbReference>
<organism evidence="3">
    <name type="scientific">Echinostoma caproni</name>
    <dbReference type="NCBI Taxonomy" id="27848"/>
    <lineage>
        <taxon>Eukaryota</taxon>
        <taxon>Metazoa</taxon>
        <taxon>Spiralia</taxon>
        <taxon>Lophotrochozoa</taxon>
        <taxon>Platyhelminthes</taxon>
        <taxon>Trematoda</taxon>
        <taxon>Digenea</taxon>
        <taxon>Plagiorchiida</taxon>
        <taxon>Echinostomata</taxon>
        <taxon>Echinostomatoidea</taxon>
        <taxon>Echinostomatidae</taxon>
        <taxon>Echinostoma</taxon>
    </lineage>
</organism>
<protein>
    <submittedName>
        <fullName evidence="3">Glyco_transf_41 domain-containing protein</fullName>
    </submittedName>
</protein>
<proteinExistence type="predicted"/>
<dbReference type="OrthoDB" id="1081007at2759"/>
<dbReference type="EMBL" id="UZAN01048002">
    <property type="protein sequence ID" value="VDP86003.1"/>
    <property type="molecule type" value="Genomic_DNA"/>
</dbReference>
<name>A0A183AS76_9TREM</name>
<evidence type="ECO:0000313" key="2">
    <source>
        <dbReference type="Proteomes" id="UP000272942"/>
    </source>
</evidence>
<gene>
    <name evidence="1" type="ORF">ECPE_LOCUS9811</name>
</gene>
<accession>A0A183AS76</accession>
<reference evidence="3" key="1">
    <citation type="submission" date="2016-06" db="UniProtKB">
        <authorList>
            <consortium name="WormBaseParasite"/>
        </authorList>
    </citation>
    <scope>IDENTIFICATION</scope>
</reference>
<dbReference type="AlphaFoldDB" id="A0A183AS76"/>
<keyword evidence="2" id="KW-1185">Reference proteome</keyword>
<dbReference type="WBParaSite" id="ECPE_0000984201-mRNA-1">
    <property type="protein sequence ID" value="ECPE_0000984201-mRNA-1"/>
    <property type="gene ID" value="ECPE_0000984201"/>
</dbReference>
<evidence type="ECO:0000313" key="3">
    <source>
        <dbReference type="WBParaSite" id="ECPE_0000984201-mRNA-1"/>
    </source>
</evidence>
<evidence type="ECO:0000313" key="1">
    <source>
        <dbReference type="EMBL" id="VDP86003.1"/>
    </source>
</evidence>